<reference evidence="14 15" key="1">
    <citation type="submission" date="2018-09" db="EMBL/GenBank/DDBJ databases">
        <title>Genome sequencing of strain 1JSPR-7.</title>
        <authorList>
            <person name="Heo J."/>
            <person name="Kim S.-J."/>
            <person name="Kwon S.-W."/>
        </authorList>
    </citation>
    <scope>NUCLEOTIDE SEQUENCE [LARGE SCALE GENOMIC DNA]</scope>
    <source>
        <strain evidence="14 15">1JSPR-7</strain>
    </source>
</reference>
<dbReference type="InterPro" id="IPR045865">
    <property type="entry name" value="ACT-like_dom_sf"/>
</dbReference>
<evidence type="ECO:0000256" key="10">
    <source>
        <dbReference type="ARBA" id="ARBA00048126"/>
    </source>
</evidence>
<dbReference type="InterPro" id="IPR006139">
    <property type="entry name" value="D-isomer_2_OHA_DH_cat_dom"/>
</dbReference>
<evidence type="ECO:0000256" key="7">
    <source>
        <dbReference type="ARBA" id="ARBA00023002"/>
    </source>
</evidence>
<comment type="catalytic activity">
    <reaction evidence="11">
        <text>(2R)-3-phosphoglycerate + NAD(+) = 3-phosphooxypyruvate + NADH + H(+)</text>
        <dbReference type="Rhea" id="RHEA:12641"/>
        <dbReference type="ChEBI" id="CHEBI:15378"/>
        <dbReference type="ChEBI" id="CHEBI:18110"/>
        <dbReference type="ChEBI" id="CHEBI:57540"/>
        <dbReference type="ChEBI" id="CHEBI:57945"/>
        <dbReference type="ChEBI" id="CHEBI:58272"/>
        <dbReference type="EC" id="1.1.1.95"/>
    </reaction>
</comment>
<evidence type="ECO:0000256" key="8">
    <source>
        <dbReference type="ARBA" id="ARBA00023027"/>
    </source>
</evidence>
<dbReference type="PROSITE" id="PS00065">
    <property type="entry name" value="D_2_HYDROXYACID_DH_1"/>
    <property type="match status" value="1"/>
</dbReference>
<evidence type="ECO:0000256" key="9">
    <source>
        <dbReference type="ARBA" id="ARBA00030455"/>
    </source>
</evidence>
<dbReference type="GO" id="GO:0004617">
    <property type="term" value="F:phosphoglycerate dehydrogenase activity"/>
    <property type="evidence" value="ECO:0007669"/>
    <property type="project" value="UniProtKB-EC"/>
</dbReference>
<dbReference type="Proteomes" id="UP000269374">
    <property type="component" value="Chromosome"/>
</dbReference>
<protein>
    <recommendedName>
        <fullName evidence="6">D-3-phosphoglycerate dehydrogenase</fullName>
        <ecNumber evidence="4">1.1.1.399</ecNumber>
        <ecNumber evidence="5">1.1.1.95</ecNumber>
    </recommendedName>
    <alternativeName>
        <fullName evidence="9">2-oxoglutarate reductase</fullName>
    </alternativeName>
</protein>
<evidence type="ECO:0000256" key="6">
    <source>
        <dbReference type="ARBA" id="ARBA00021582"/>
    </source>
</evidence>
<dbReference type="InterPro" id="IPR002912">
    <property type="entry name" value="ACT_dom"/>
</dbReference>
<dbReference type="Gene3D" id="3.40.50.720">
    <property type="entry name" value="NAD(P)-binding Rossmann-like Domain"/>
    <property type="match status" value="2"/>
</dbReference>
<comment type="catalytic activity">
    <reaction evidence="10">
        <text>(R)-2-hydroxyglutarate + NAD(+) = 2-oxoglutarate + NADH + H(+)</text>
        <dbReference type="Rhea" id="RHEA:49612"/>
        <dbReference type="ChEBI" id="CHEBI:15378"/>
        <dbReference type="ChEBI" id="CHEBI:15801"/>
        <dbReference type="ChEBI" id="CHEBI:16810"/>
        <dbReference type="ChEBI" id="CHEBI:57540"/>
        <dbReference type="ChEBI" id="CHEBI:57945"/>
        <dbReference type="EC" id="1.1.1.399"/>
    </reaction>
</comment>
<keyword evidence="8" id="KW-0520">NAD</keyword>
<dbReference type="SUPFAM" id="SSF51735">
    <property type="entry name" value="NAD(P)-binding Rossmann-fold domains"/>
    <property type="match status" value="1"/>
</dbReference>
<dbReference type="UniPathway" id="UPA00135">
    <property type="reaction ID" value="UER00196"/>
</dbReference>
<evidence type="ECO:0000256" key="4">
    <source>
        <dbReference type="ARBA" id="ARBA00013001"/>
    </source>
</evidence>
<evidence type="ECO:0000256" key="12">
    <source>
        <dbReference type="RuleBase" id="RU003719"/>
    </source>
</evidence>
<dbReference type="PROSITE" id="PS51671">
    <property type="entry name" value="ACT"/>
    <property type="match status" value="1"/>
</dbReference>
<evidence type="ECO:0000259" key="13">
    <source>
        <dbReference type="PROSITE" id="PS51671"/>
    </source>
</evidence>
<comment type="function">
    <text evidence="1">Catalyzes the reversible oxidation of 3-phospho-D-glycerate to 3-phosphonooxypyruvate, the first step of the phosphorylated L-serine biosynthesis pathway. Also catalyzes the reversible oxidation of 2-hydroxyglutarate to 2-oxoglutarate.</text>
</comment>
<feature type="domain" description="ACT" evidence="13">
    <location>
        <begin position="321"/>
        <end position="394"/>
    </location>
</feature>
<dbReference type="RefSeq" id="WP_120771552.1">
    <property type="nucleotide sequence ID" value="NZ_CP032627.1"/>
</dbReference>
<dbReference type="EC" id="1.1.1.95" evidence="5"/>
<dbReference type="Pfam" id="PF02826">
    <property type="entry name" value="2-Hacid_dh_C"/>
    <property type="match status" value="1"/>
</dbReference>
<evidence type="ECO:0000256" key="5">
    <source>
        <dbReference type="ARBA" id="ARBA00013143"/>
    </source>
</evidence>
<dbReference type="SUPFAM" id="SSF52283">
    <property type="entry name" value="Formate/glycerate dehydrogenase catalytic domain-like"/>
    <property type="match status" value="1"/>
</dbReference>
<evidence type="ECO:0000256" key="1">
    <source>
        <dbReference type="ARBA" id="ARBA00003800"/>
    </source>
</evidence>
<dbReference type="CDD" id="cd12174">
    <property type="entry name" value="PGDH_like_3"/>
    <property type="match status" value="1"/>
</dbReference>
<evidence type="ECO:0000256" key="3">
    <source>
        <dbReference type="ARBA" id="ARBA00005854"/>
    </source>
</evidence>
<evidence type="ECO:0000313" key="15">
    <source>
        <dbReference type="Proteomes" id="UP000269374"/>
    </source>
</evidence>
<accession>A0A387BD05</accession>
<evidence type="ECO:0000256" key="2">
    <source>
        <dbReference type="ARBA" id="ARBA00005216"/>
    </source>
</evidence>
<dbReference type="Pfam" id="PF00389">
    <property type="entry name" value="2-Hacid_dh"/>
    <property type="match status" value="1"/>
</dbReference>
<organism evidence="14 15">
    <name type="scientific">Lactococcus allomyrinae</name>
    <dbReference type="NCBI Taxonomy" id="2419773"/>
    <lineage>
        <taxon>Bacteria</taxon>
        <taxon>Bacillati</taxon>
        <taxon>Bacillota</taxon>
        <taxon>Bacilli</taxon>
        <taxon>Lactobacillales</taxon>
        <taxon>Streptococcaceae</taxon>
        <taxon>Lactococcus</taxon>
    </lineage>
</organism>
<dbReference type="PANTHER" id="PTHR42938">
    <property type="entry name" value="FORMATE DEHYDROGENASE 1"/>
    <property type="match status" value="1"/>
</dbReference>
<dbReference type="EC" id="1.1.1.399" evidence="4"/>
<dbReference type="KEGG" id="lact:D7I46_03125"/>
<dbReference type="SUPFAM" id="SSF55021">
    <property type="entry name" value="ACT-like"/>
    <property type="match status" value="1"/>
</dbReference>
<dbReference type="InterPro" id="IPR029752">
    <property type="entry name" value="D-isomer_DH_CS1"/>
</dbReference>
<dbReference type="AlphaFoldDB" id="A0A387BD05"/>
<dbReference type="OrthoDB" id="9805416at2"/>
<dbReference type="EMBL" id="CP032627">
    <property type="protein sequence ID" value="AYG00164.1"/>
    <property type="molecule type" value="Genomic_DNA"/>
</dbReference>
<dbReference type="Gene3D" id="3.30.70.260">
    <property type="match status" value="1"/>
</dbReference>
<sequence>MVYNIKTIGNNIDPLGLQAFGEGFVIDAVKEDEADAFVCRAQNFHDYQFGKNLLAIGRAGAGFNNIPVEQCASEGIVVFNAPGGNANAVKEQVLCMMIFGSRNLKPANKWLTSQKGTDREIDLAVEKGKKAFAGSEIRGKTLGIIGLGNIGSRVANDAANLGMKVLGYDPYISVERAWDISHDVKRVTNLDDIFEEADYITIHTPLTEETKEMYGYDNFSKMKKGVILMNFARDEITDKSAVLDYIANGTIQFFATDFGSEQFYHQEHIFVSPHLGGSTQEASLNCTRMAARSIQAYLQTGEIINSVNFPNVRQELKVPYRITLINKNVPNVVAQISVAVSDKNINISNIINRSKGDFAYTLIDLDEQNESKIQALVEHFENSENIVRVRVIKKWSL</sequence>
<name>A0A387BD05_9LACT</name>
<comment type="similarity">
    <text evidence="3 12">Belongs to the D-isomer specific 2-hydroxyacid dehydrogenase family.</text>
</comment>
<gene>
    <name evidence="14" type="ORF">D7I46_03125</name>
</gene>
<keyword evidence="15" id="KW-1185">Reference proteome</keyword>
<comment type="pathway">
    <text evidence="2">Amino-acid biosynthesis; L-serine biosynthesis; L-serine from 3-phospho-D-glycerate: step 1/3.</text>
</comment>
<dbReference type="InterPro" id="IPR036291">
    <property type="entry name" value="NAD(P)-bd_dom_sf"/>
</dbReference>
<proteinExistence type="inferred from homology"/>
<keyword evidence="7 12" id="KW-0560">Oxidoreductase</keyword>
<dbReference type="InterPro" id="IPR006140">
    <property type="entry name" value="D-isomer_DH_NAD-bd"/>
</dbReference>
<evidence type="ECO:0000256" key="11">
    <source>
        <dbReference type="ARBA" id="ARBA00048731"/>
    </source>
</evidence>
<dbReference type="PANTHER" id="PTHR42938:SF47">
    <property type="entry name" value="HYDROXYPYRUVATE REDUCTASE"/>
    <property type="match status" value="1"/>
</dbReference>
<dbReference type="GO" id="GO:0051287">
    <property type="term" value="F:NAD binding"/>
    <property type="evidence" value="ECO:0007669"/>
    <property type="project" value="InterPro"/>
</dbReference>
<evidence type="ECO:0000313" key="14">
    <source>
        <dbReference type="EMBL" id="AYG00164.1"/>
    </source>
</evidence>